<keyword evidence="3" id="KW-1185">Reference proteome</keyword>
<comment type="caution">
    <text evidence="2">The sequence shown here is derived from an EMBL/GenBank/DDBJ whole genome shotgun (WGS) entry which is preliminary data.</text>
</comment>
<gene>
    <name evidence="2" type="ORF">T12_4152</name>
</gene>
<name>A0A0V1ABJ6_9BILA</name>
<evidence type="ECO:0000313" key="2">
    <source>
        <dbReference type="EMBL" id="KRY22184.1"/>
    </source>
</evidence>
<dbReference type="EMBL" id="JYDQ01000011">
    <property type="protein sequence ID" value="KRY22184.1"/>
    <property type="molecule type" value="Genomic_DNA"/>
</dbReference>
<evidence type="ECO:0000259" key="1">
    <source>
        <dbReference type="PROSITE" id="PS51410"/>
    </source>
</evidence>
<sequence>MVMVKKLWMKTAEKDFNVVKLVKSGQQHNKHTVQEPNLERTIASHAAVLAETVFVAHRTT</sequence>
<reference evidence="2 3" key="1">
    <citation type="submission" date="2015-01" db="EMBL/GenBank/DDBJ databases">
        <title>Evolution of Trichinella species and genotypes.</title>
        <authorList>
            <person name="Korhonen P.K."/>
            <person name="Edoardo P."/>
            <person name="Giuseppe L.R."/>
            <person name="Gasser R.B."/>
        </authorList>
    </citation>
    <scope>NUCLEOTIDE SEQUENCE [LARGE SCALE GENOMIC DNA]</scope>
    <source>
        <strain evidence="2">ISS2496</strain>
    </source>
</reference>
<organism evidence="2 3">
    <name type="scientific">Trichinella patagoniensis</name>
    <dbReference type="NCBI Taxonomy" id="990121"/>
    <lineage>
        <taxon>Eukaryota</taxon>
        <taxon>Metazoa</taxon>
        <taxon>Ecdysozoa</taxon>
        <taxon>Nematoda</taxon>
        <taxon>Enoplea</taxon>
        <taxon>Dorylaimia</taxon>
        <taxon>Trichinellida</taxon>
        <taxon>Trichinellidae</taxon>
        <taxon>Trichinella</taxon>
    </lineage>
</organism>
<dbReference type="InterPro" id="IPR019774">
    <property type="entry name" value="Aromatic-AA_hydroxylase_C"/>
</dbReference>
<dbReference type="GO" id="GO:0016714">
    <property type="term" value="F:oxidoreductase activity, acting on paired donors, with incorporation or reduction of molecular oxygen, reduced pteridine as one donor, and incorporation of one atom of oxygen"/>
    <property type="evidence" value="ECO:0007669"/>
    <property type="project" value="InterPro"/>
</dbReference>
<evidence type="ECO:0000313" key="3">
    <source>
        <dbReference type="Proteomes" id="UP000054783"/>
    </source>
</evidence>
<protein>
    <recommendedName>
        <fullName evidence="1">Biopterin-dependent aromatic amino acid hydroxylase family profile domain-containing protein</fullName>
    </recommendedName>
</protein>
<feature type="domain" description="Biopterin-dependent aromatic amino acid hydroxylase family profile" evidence="1">
    <location>
        <begin position="1"/>
        <end position="60"/>
    </location>
</feature>
<accession>A0A0V1ABJ6</accession>
<dbReference type="AlphaFoldDB" id="A0A0V1ABJ6"/>
<dbReference type="Proteomes" id="UP000054783">
    <property type="component" value="Unassembled WGS sequence"/>
</dbReference>
<proteinExistence type="predicted"/>
<dbReference type="PROSITE" id="PS51410">
    <property type="entry name" value="BH4_AAA_HYDROXYL_2"/>
    <property type="match status" value="1"/>
</dbReference>